<dbReference type="Proteomes" id="UP000178812">
    <property type="component" value="Unassembled WGS sequence"/>
</dbReference>
<evidence type="ECO:0000256" key="2">
    <source>
        <dbReference type="ARBA" id="ARBA00023274"/>
    </source>
</evidence>
<dbReference type="PANTHER" id="PTHR12919">
    <property type="entry name" value="30S RIBOSOMAL PROTEIN S16"/>
    <property type="match status" value="1"/>
</dbReference>
<dbReference type="Pfam" id="PF00886">
    <property type="entry name" value="Ribosomal_S16"/>
    <property type="match status" value="1"/>
</dbReference>
<proteinExistence type="predicted"/>
<accession>A0A1F7WRI2</accession>
<reference evidence="4 5" key="1">
    <citation type="journal article" date="2016" name="Nat. Commun.">
        <title>Thousands of microbial genomes shed light on interconnected biogeochemical processes in an aquifer system.</title>
        <authorList>
            <person name="Anantharaman K."/>
            <person name="Brown C.T."/>
            <person name="Hug L.A."/>
            <person name="Sharon I."/>
            <person name="Castelle C.J."/>
            <person name="Probst A.J."/>
            <person name="Thomas B.C."/>
            <person name="Singh A."/>
            <person name="Wilkins M.J."/>
            <person name="Karaoz U."/>
            <person name="Brodie E.L."/>
            <person name="Williams K.H."/>
            <person name="Hubbard S.S."/>
            <person name="Banfield J.F."/>
        </authorList>
    </citation>
    <scope>NUCLEOTIDE SEQUENCE [LARGE SCALE GENOMIC DNA]</scope>
</reference>
<gene>
    <name evidence="4" type="ORF">A2125_01750</name>
</gene>
<protein>
    <recommendedName>
        <fullName evidence="3">30S ribosomal protein S16</fullName>
    </recommendedName>
</protein>
<dbReference type="GO" id="GO:0015935">
    <property type="term" value="C:small ribosomal subunit"/>
    <property type="evidence" value="ECO:0007669"/>
    <property type="project" value="TreeGrafter"/>
</dbReference>
<keyword evidence="2" id="KW-0687">Ribonucleoprotein</keyword>
<dbReference type="EMBL" id="MGFM01000043">
    <property type="protein sequence ID" value="OGM05207.1"/>
    <property type="molecule type" value="Genomic_DNA"/>
</dbReference>
<dbReference type="InterPro" id="IPR000307">
    <property type="entry name" value="Ribosomal_bS16"/>
</dbReference>
<dbReference type="InterPro" id="IPR020592">
    <property type="entry name" value="Ribosomal_bS16_CS"/>
</dbReference>
<organism evidence="4 5">
    <name type="scientific">Candidatus Woesebacteria bacterium GWB1_43_5</name>
    <dbReference type="NCBI Taxonomy" id="1802474"/>
    <lineage>
        <taxon>Bacteria</taxon>
        <taxon>Candidatus Woeseibacteriota</taxon>
    </lineage>
</organism>
<dbReference type="InterPro" id="IPR023803">
    <property type="entry name" value="Ribosomal_bS16_dom_sf"/>
</dbReference>
<comment type="caution">
    <text evidence="4">The sequence shown here is derived from an EMBL/GenBank/DDBJ whole genome shotgun (WGS) entry which is preliminary data.</text>
</comment>
<evidence type="ECO:0000313" key="5">
    <source>
        <dbReference type="Proteomes" id="UP000178812"/>
    </source>
</evidence>
<dbReference type="GO" id="GO:0003735">
    <property type="term" value="F:structural constituent of ribosome"/>
    <property type="evidence" value="ECO:0007669"/>
    <property type="project" value="InterPro"/>
</dbReference>
<keyword evidence="1 4" id="KW-0689">Ribosomal protein</keyword>
<dbReference type="PANTHER" id="PTHR12919:SF20">
    <property type="entry name" value="SMALL RIBOSOMAL SUBUNIT PROTEIN BS16M"/>
    <property type="match status" value="1"/>
</dbReference>
<name>A0A1F7WRI2_9BACT</name>
<dbReference type="AlphaFoldDB" id="A0A1F7WRI2"/>
<evidence type="ECO:0000313" key="4">
    <source>
        <dbReference type="EMBL" id="OGM05207.1"/>
    </source>
</evidence>
<dbReference type="GO" id="GO:0006412">
    <property type="term" value="P:translation"/>
    <property type="evidence" value="ECO:0007669"/>
    <property type="project" value="InterPro"/>
</dbReference>
<dbReference type="GO" id="GO:0005737">
    <property type="term" value="C:cytoplasm"/>
    <property type="evidence" value="ECO:0007669"/>
    <property type="project" value="UniProtKB-ARBA"/>
</dbReference>
<evidence type="ECO:0000256" key="1">
    <source>
        <dbReference type="ARBA" id="ARBA00022980"/>
    </source>
</evidence>
<dbReference type="NCBIfam" id="TIGR00002">
    <property type="entry name" value="S16"/>
    <property type="match status" value="1"/>
</dbReference>
<dbReference type="Gene3D" id="3.30.1320.10">
    <property type="match status" value="1"/>
</dbReference>
<dbReference type="PROSITE" id="PS00732">
    <property type="entry name" value="RIBOSOMAL_S16"/>
    <property type="match status" value="1"/>
</dbReference>
<dbReference type="SUPFAM" id="SSF54565">
    <property type="entry name" value="Ribosomal protein S16"/>
    <property type="match status" value="1"/>
</dbReference>
<sequence length="73" mass="8151">MLKIRLKRQGKRNDPFYRIILTEGSKKNATAAIADLGTWYPTKNKKSLDKAEINAWAAKGANISSAVKELMKS</sequence>
<evidence type="ECO:0000256" key="3">
    <source>
        <dbReference type="ARBA" id="ARBA00035310"/>
    </source>
</evidence>